<dbReference type="Gene3D" id="3.40.140.10">
    <property type="entry name" value="Cytidine Deaminase, domain 2"/>
    <property type="match status" value="1"/>
</dbReference>
<keyword evidence="3" id="KW-0378">Hydrolase</keyword>
<sequence length="116" mass="13298">MGAQIDDNRYRISKISPPCVKRHTRCGCERDAAMANQFIEEDYEQSEHTRFYIGEWHTHPEDNPTPSAVDYNSIEDNYQTASLVVPFMIMIVVGTEAFHISVFNGKKFVVAELEIV</sequence>
<organism evidence="7 8">
    <name type="scientific">Hoylesella enoeca</name>
    <dbReference type="NCBI Taxonomy" id="76123"/>
    <lineage>
        <taxon>Bacteria</taxon>
        <taxon>Pseudomonadati</taxon>
        <taxon>Bacteroidota</taxon>
        <taxon>Bacteroidia</taxon>
        <taxon>Bacteroidales</taxon>
        <taxon>Prevotellaceae</taxon>
        <taxon>Hoylesella</taxon>
    </lineage>
</organism>
<dbReference type="Proteomes" id="UP000056252">
    <property type="component" value="Chromosome"/>
</dbReference>
<evidence type="ECO:0000256" key="1">
    <source>
        <dbReference type="ARBA" id="ARBA00022670"/>
    </source>
</evidence>
<protein>
    <recommendedName>
        <fullName evidence="6">JAB domain-containing protein</fullName>
    </recommendedName>
</protein>
<dbReference type="SUPFAM" id="SSF102712">
    <property type="entry name" value="JAB1/MPN domain"/>
    <property type="match status" value="1"/>
</dbReference>
<dbReference type="GO" id="GO:0046872">
    <property type="term" value="F:metal ion binding"/>
    <property type="evidence" value="ECO:0007669"/>
    <property type="project" value="UniProtKB-KW"/>
</dbReference>
<accession>A0A0S2KJ90</accession>
<evidence type="ECO:0000313" key="7">
    <source>
        <dbReference type="EMBL" id="ALO48381.1"/>
    </source>
</evidence>
<keyword evidence="4" id="KW-0862">Zinc</keyword>
<gene>
    <name evidence="7" type="ORF">AS203_04210</name>
</gene>
<evidence type="ECO:0000256" key="2">
    <source>
        <dbReference type="ARBA" id="ARBA00022723"/>
    </source>
</evidence>
<feature type="domain" description="JAB" evidence="6">
    <location>
        <begin position="8"/>
        <end position="93"/>
    </location>
</feature>
<dbReference type="EMBL" id="CP013195">
    <property type="protein sequence ID" value="ALO48381.1"/>
    <property type="molecule type" value="Genomic_DNA"/>
</dbReference>
<proteinExistence type="predicted"/>
<evidence type="ECO:0000256" key="3">
    <source>
        <dbReference type="ARBA" id="ARBA00022801"/>
    </source>
</evidence>
<dbReference type="GO" id="GO:0008237">
    <property type="term" value="F:metallopeptidase activity"/>
    <property type="evidence" value="ECO:0007669"/>
    <property type="project" value="UniProtKB-KW"/>
</dbReference>
<evidence type="ECO:0000259" key="6">
    <source>
        <dbReference type="Pfam" id="PF14464"/>
    </source>
</evidence>
<dbReference type="STRING" id="76123.AS203_04210"/>
<keyword evidence="1" id="KW-0645">Protease</keyword>
<dbReference type="AlphaFoldDB" id="A0A0S2KJ90"/>
<evidence type="ECO:0000256" key="5">
    <source>
        <dbReference type="ARBA" id="ARBA00023049"/>
    </source>
</evidence>
<evidence type="ECO:0000313" key="8">
    <source>
        <dbReference type="Proteomes" id="UP000056252"/>
    </source>
</evidence>
<keyword evidence="8" id="KW-1185">Reference proteome</keyword>
<dbReference type="InterPro" id="IPR028090">
    <property type="entry name" value="JAB_dom_prok"/>
</dbReference>
<evidence type="ECO:0000256" key="4">
    <source>
        <dbReference type="ARBA" id="ARBA00022833"/>
    </source>
</evidence>
<keyword evidence="2" id="KW-0479">Metal-binding</keyword>
<dbReference type="GO" id="GO:0006508">
    <property type="term" value="P:proteolysis"/>
    <property type="evidence" value="ECO:0007669"/>
    <property type="project" value="UniProtKB-KW"/>
</dbReference>
<dbReference type="KEGG" id="peo:AS203_04210"/>
<name>A0A0S2KJ90_9BACT</name>
<keyword evidence="5" id="KW-0482">Metalloprotease</keyword>
<dbReference type="Pfam" id="PF14464">
    <property type="entry name" value="Prok-JAB"/>
    <property type="match status" value="1"/>
</dbReference>
<reference evidence="8" key="1">
    <citation type="submission" date="2015-11" db="EMBL/GenBank/DDBJ databases">
        <authorList>
            <person name="Holder M.E."/>
            <person name="Ajami N.J."/>
            <person name="Petrosino J.F."/>
        </authorList>
    </citation>
    <scope>NUCLEOTIDE SEQUENCE [LARGE SCALE GENOMIC DNA]</scope>
    <source>
        <strain evidence="8">F0113</strain>
    </source>
</reference>